<keyword evidence="2" id="KW-1185">Reference proteome</keyword>
<evidence type="ECO:0000313" key="1">
    <source>
        <dbReference type="EMBL" id="OCF30328.1"/>
    </source>
</evidence>
<reference evidence="1 2" key="1">
    <citation type="submission" date="2013-07" db="EMBL/GenBank/DDBJ databases">
        <title>The Genome Sequence of Cryptococcus heveanensis BCC8398.</title>
        <authorList>
            <consortium name="The Broad Institute Genome Sequencing Platform"/>
            <person name="Cuomo C."/>
            <person name="Litvintseva A."/>
            <person name="Chen Y."/>
            <person name="Heitman J."/>
            <person name="Sun S."/>
            <person name="Springer D."/>
            <person name="Dromer F."/>
            <person name="Young S.K."/>
            <person name="Zeng Q."/>
            <person name="Gargeya S."/>
            <person name="Fitzgerald M."/>
            <person name="Abouelleil A."/>
            <person name="Alvarado L."/>
            <person name="Berlin A.M."/>
            <person name="Chapman S.B."/>
            <person name="Dewar J."/>
            <person name="Goldberg J."/>
            <person name="Griggs A."/>
            <person name="Gujja S."/>
            <person name="Hansen M."/>
            <person name="Howarth C."/>
            <person name="Imamovic A."/>
            <person name="Larimer J."/>
            <person name="McCowan C."/>
            <person name="Murphy C."/>
            <person name="Pearson M."/>
            <person name="Priest M."/>
            <person name="Roberts A."/>
            <person name="Saif S."/>
            <person name="Shea T."/>
            <person name="Sykes S."/>
            <person name="Wortman J."/>
            <person name="Nusbaum C."/>
            <person name="Birren B."/>
        </authorList>
    </citation>
    <scope>NUCLEOTIDE SEQUENCE [LARGE SCALE GENOMIC DNA]</scope>
    <source>
        <strain evidence="1 2">BCC8398</strain>
    </source>
</reference>
<dbReference type="OrthoDB" id="2564718at2759"/>
<dbReference type="Proteomes" id="UP000092666">
    <property type="component" value="Unassembled WGS sequence"/>
</dbReference>
<dbReference type="EMBL" id="KV700156">
    <property type="protein sequence ID" value="OCF30328.1"/>
    <property type="molecule type" value="Genomic_DNA"/>
</dbReference>
<protein>
    <submittedName>
        <fullName evidence="1">Uncharacterized protein</fullName>
    </submittedName>
</protein>
<evidence type="ECO:0000313" key="2">
    <source>
        <dbReference type="Proteomes" id="UP000092666"/>
    </source>
</evidence>
<accession>A0A1B9GH39</accession>
<sequence length="407" mass="44988">MRFTSPTSRPSLTPMGYRLLHLSEMKLSTLDGISYDEGKALHKGVLVREAVKNAWRSVEEGSVAEMNDWSARGAMGLDVVSEEEEDDEMYDAEVDGSASEERKEQQWFENLISSFGEDESYLDSQEERAAHEWVESNVSMPEEFEDFQYDAAEMVAFTFPVPISPTTPPTLPVATRTPAVPITLDSLPSIASVSTDVDVIEVVDDDEDDFDDGVNSISSSISAASSIIDRAHHDFDEWPHHHLKTESSPALVLPGLAPVASPDLTPVSPMYLDPRASPPYIDRPEPADHWCDLEEYIDDFFELPPPLIRSLSSSEDLEECSTPPLRCSELNEDDIDCDGDVGVSHVRNEGLADAIKRGEDTAAEASSYVPHLSARPKFAIGEAIRIGGFDEDDDVEAMRNFLGIDCW</sequence>
<proteinExistence type="predicted"/>
<reference evidence="2" key="2">
    <citation type="submission" date="2013-12" db="EMBL/GenBank/DDBJ databases">
        <title>Evolution of pathogenesis and genome organization in the Tremellales.</title>
        <authorList>
            <person name="Cuomo C."/>
            <person name="Litvintseva A."/>
            <person name="Heitman J."/>
            <person name="Chen Y."/>
            <person name="Sun S."/>
            <person name="Springer D."/>
            <person name="Dromer F."/>
            <person name="Young S."/>
            <person name="Zeng Q."/>
            <person name="Chapman S."/>
            <person name="Gujja S."/>
            <person name="Saif S."/>
            <person name="Birren B."/>
        </authorList>
    </citation>
    <scope>NUCLEOTIDE SEQUENCE [LARGE SCALE GENOMIC DNA]</scope>
    <source>
        <strain evidence="2">BCC8398</strain>
    </source>
</reference>
<organism evidence="1 2">
    <name type="scientific">Kwoniella heveanensis BCC8398</name>
    <dbReference type="NCBI Taxonomy" id="1296120"/>
    <lineage>
        <taxon>Eukaryota</taxon>
        <taxon>Fungi</taxon>
        <taxon>Dikarya</taxon>
        <taxon>Basidiomycota</taxon>
        <taxon>Agaricomycotina</taxon>
        <taxon>Tremellomycetes</taxon>
        <taxon>Tremellales</taxon>
        <taxon>Cryptococcaceae</taxon>
        <taxon>Kwoniella</taxon>
    </lineage>
</organism>
<gene>
    <name evidence="1" type="ORF">I316_08032</name>
</gene>
<name>A0A1B9GH39_9TREE</name>
<dbReference type="AlphaFoldDB" id="A0A1B9GH39"/>